<dbReference type="AlphaFoldDB" id="A0A2M8GP47"/>
<evidence type="ECO:0000256" key="1">
    <source>
        <dbReference type="SAM" id="Phobius"/>
    </source>
</evidence>
<sequence>MLTSRRLDKTVSLNRPNNLLGPLDYIFLVFAFILARIIMTKMVIINLPLETQYPYLFNQFWKGDDFIKFAEKLKKIFNLKVFWQNSRPEMLNKFGISNLSITWNYLPKNIDLMINTDNLKKNFARSYSTRKELEKISHEFGKQIKIIFPSNNIGRHLAI</sequence>
<accession>A0A2M8GP47</accession>
<comment type="caution">
    <text evidence="2">The sequence shown here is derived from an EMBL/GenBank/DDBJ whole genome shotgun (WGS) entry which is preliminary data.</text>
</comment>
<dbReference type="Proteomes" id="UP000229370">
    <property type="component" value="Unassembled WGS sequence"/>
</dbReference>
<name>A0A2M8GP47_9BACT</name>
<evidence type="ECO:0000313" key="2">
    <source>
        <dbReference type="EMBL" id="PJC82330.1"/>
    </source>
</evidence>
<dbReference type="EMBL" id="PFQK01000002">
    <property type="protein sequence ID" value="PJC82330.1"/>
    <property type="molecule type" value="Genomic_DNA"/>
</dbReference>
<keyword evidence="1" id="KW-1133">Transmembrane helix</keyword>
<protein>
    <submittedName>
        <fullName evidence="2">Uncharacterized protein</fullName>
    </submittedName>
</protein>
<proteinExistence type="predicted"/>
<gene>
    <name evidence="2" type="ORF">CO007_00045</name>
</gene>
<reference evidence="3" key="1">
    <citation type="submission" date="2017-09" db="EMBL/GenBank/DDBJ databases">
        <title>Depth-based differentiation of microbial function through sediment-hosted aquifers and enrichment of novel symbionts in the deep terrestrial subsurface.</title>
        <authorList>
            <person name="Probst A.J."/>
            <person name="Ladd B."/>
            <person name="Jarett J.K."/>
            <person name="Geller-Mcgrath D.E."/>
            <person name="Sieber C.M.K."/>
            <person name="Emerson J.B."/>
            <person name="Anantharaman K."/>
            <person name="Thomas B.C."/>
            <person name="Malmstrom R."/>
            <person name="Stieglmeier M."/>
            <person name="Klingl A."/>
            <person name="Woyke T."/>
            <person name="Ryan C.M."/>
            <person name="Banfield J.F."/>
        </authorList>
    </citation>
    <scope>NUCLEOTIDE SEQUENCE [LARGE SCALE GENOMIC DNA]</scope>
</reference>
<evidence type="ECO:0000313" key="3">
    <source>
        <dbReference type="Proteomes" id="UP000229370"/>
    </source>
</evidence>
<organism evidence="2 3">
    <name type="scientific">Candidatus Roizmanbacteria bacterium CG_4_8_14_3_um_filter_36_10</name>
    <dbReference type="NCBI Taxonomy" id="1974834"/>
    <lineage>
        <taxon>Bacteria</taxon>
        <taxon>Candidatus Roizmaniibacteriota</taxon>
    </lineage>
</organism>
<feature type="transmembrane region" description="Helical" evidence="1">
    <location>
        <begin position="20"/>
        <end position="39"/>
    </location>
</feature>
<keyword evidence="1" id="KW-0472">Membrane</keyword>
<keyword evidence="1" id="KW-0812">Transmembrane</keyword>